<dbReference type="Gene3D" id="3.90.1750.10">
    <property type="entry name" value="Hect, E3 ligase catalytic domains"/>
    <property type="match status" value="1"/>
</dbReference>
<dbReference type="PANTHER" id="PTHR11254">
    <property type="entry name" value="HECT DOMAIN UBIQUITIN-PROTEIN LIGASE"/>
    <property type="match status" value="1"/>
</dbReference>
<evidence type="ECO:0000256" key="3">
    <source>
        <dbReference type="ARBA" id="ARBA00012485"/>
    </source>
</evidence>
<feature type="region of interest" description="Disordered" evidence="6">
    <location>
        <begin position="203"/>
        <end position="227"/>
    </location>
</feature>
<reference evidence="8" key="1">
    <citation type="submission" date="2020-04" db="EMBL/GenBank/DDBJ databases">
        <authorList>
            <person name="Alioto T."/>
            <person name="Alioto T."/>
            <person name="Gomez Garrido J."/>
        </authorList>
    </citation>
    <scope>NUCLEOTIDE SEQUENCE</scope>
    <source>
        <strain evidence="8">A484AB</strain>
    </source>
</reference>
<dbReference type="OrthoDB" id="5961068at2759"/>
<dbReference type="InterPro" id="IPR050409">
    <property type="entry name" value="E3_ubiq-protein_ligase"/>
</dbReference>
<dbReference type="Proteomes" id="UP001152795">
    <property type="component" value="Unassembled WGS sequence"/>
</dbReference>
<comment type="catalytic activity">
    <reaction evidence="1">
        <text>S-ubiquitinyl-[E2 ubiquitin-conjugating enzyme]-L-cysteine + [acceptor protein]-L-lysine = [E2 ubiquitin-conjugating enzyme]-L-cysteine + N(6)-ubiquitinyl-[acceptor protein]-L-lysine.</text>
        <dbReference type="EC" id="2.3.2.26"/>
    </reaction>
</comment>
<dbReference type="GO" id="GO:0005737">
    <property type="term" value="C:cytoplasm"/>
    <property type="evidence" value="ECO:0007669"/>
    <property type="project" value="TreeGrafter"/>
</dbReference>
<dbReference type="InterPro" id="IPR035983">
    <property type="entry name" value="Hect_E3_ubiquitin_ligase"/>
</dbReference>
<dbReference type="InterPro" id="IPR000569">
    <property type="entry name" value="HECT_dom"/>
</dbReference>
<evidence type="ECO:0000259" key="7">
    <source>
        <dbReference type="PROSITE" id="PS50237"/>
    </source>
</evidence>
<dbReference type="PROSITE" id="PS50237">
    <property type="entry name" value="HECT"/>
    <property type="match status" value="1"/>
</dbReference>
<evidence type="ECO:0000256" key="6">
    <source>
        <dbReference type="SAM" id="MobiDB-lite"/>
    </source>
</evidence>
<keyword evidence="9" id="KW-1185">Reference proteome</keyword>
<keyword evidence="8" id="KW-0436">Ligase</keyword>
<dbReference type="GO" id="GO:0016874">
    <property type="term" value="F:ligase activity"/>
    <property type="evidence" value="ECO:0007669"/>
    <property type="project" value="UniProtKB-KW"/>
</dbReference>
<dbReference type="GO" id="GO:0006511">
    <property type="term" value="P:ubiquitin-dependent protein catabolic process"/>
    <property type="evidence" value="ECO:0007669"/>
    <property type="project" value="TreeGrafter"/>
</dbReference>
<dbReference type="EMBL" id="CACRXK020000182">
    <property type="protein sequence ID" value="CAB3979269.1"/>
    <property type="molecule type" value="Genomic_DNA"/>
</dbReference>
<evidence type="ECO:0000313" key="9">
    <source>
        <dbReference type="Proteomes" id="UP001152795"/>
    </source>
</evidence>
<evidence type="ECO:0000256" key="2">
    <source>
        <dbReference type="ARBA" id="ARBA00004906"/>
    </source>
</evidence>
<keyword evidence="4" id="KW-0808">Transferase</keyword>
<comment type="pathway">
    <text evidence="2">Protein modification; protein ubiquitination.</text>
</comment>
<evidence type="ECO:0000313" key="8">
    <source>
        <dbReference type="EMBL" id="CAB3979269.1"/>
    </source>
</evidence>
<dbReference type="EC" id="2.3.2.26" evidence="3"/>
<dbReference type="Pfam" id="PF00632">
    <property type="entry name" value="HECT"/>
    <property type="match status" value="1"/>
</dbReference>
<dbReference type="SUPFAM" id="SSF56204">
    <property type="entry name" value="Hect, E3 ligase catalytic domain"/>
    <property type="match status" value="1"/>
</dbReference>
<comment type="caution">
    <text evidence="8">The sequence shown here is derived from an EMBL/GenBank/DDBJ whole genome shotgun (WGS) entry which is preliminary data.</text>
</comment>
<dbReference type="GO" id="GO:0016567">
    <property type="term" value="P:protein ubiquitination"/>
    <property type="evidence" value="ECO:0007669"/>
    <property type="project" value="TreeGrafter"/>
</dbReference>
<feature type="compositionally biased region" description="Polar residues" evidence="6">
    <location>
        <begin position="214"/>
        <end position="223"/>
    </location>
</feature>
<feature type="domain" description="HECT" evidence="7">
    <location>
        <begin position="293"/>
        <end position="619"/>
    </location>
</feature>
<dbReference type="AlphaFoldDB" id="A0A7D9H9T2"/>
<gene>
    <name evidence="8" type="ORF">PACLA_8A049723</name>
</gene>
<protein>
    <recommendedName>
        <fullName evidence="3">HECT-type E3 ubiquitin transferase</fullName>
        <ecNumber evidence="3">2.3.2.26</ecNumber>
    </recommendedName>
</protein>
<dbReference type="PANTHER" id="PTHR11254:SF440">
    <property type="entry name" value="E3 UBIQUITIN-PROTEIN LIGASE NEDD-4"/>
    <property type="match status" value="1"/>
</dbReference>
<feature type="region of interest" description="Disordered" evidence="6">
    <location>
        <begin position="19"/>
        <end position="55"/>
    </location>
</feature>
<keyword evidence="5" id="KW-0833">Ubl conjugation pathway</keyword>
<evidence type="ECO:0000256" key="1">
    <source>
        <dbReference type="ARBA" id="ARBA00000885"/>
    </source>
</evidence>
<organism evidence="8 9">
    <name type="scientific">Paramuricea clavata</name>
    <name type="common">Red gorgonian</name>
    <name type="synonym">Violescent sea-whip</name>
    <dbReference type="NCBI Taxonomy" id="317549"/>
    <lineage>
        <taxon>Eukaryota</taxon>
        <taxon>Metazoa</taxon>
        <taxon>Cnidaria</taxon>
        <taxon>Anthozoa</taxon>
        <taxon>Octocorallia</taxon>
        <taxon>Malacalcyonacea</taxon>
        <taxon>Plexauridae</taxon>
        <taxon>Paramuricea</taxon>
    </lineage>
</organism>
<accession>A0A7D9H9T2</accession>
<proteinExistence type="predicted"/>
<evidence type="ECO:0000256" key="5">
    <source>
        <dbReference type="ARBA" id="ARBA00022786"/>
    </source>
</evidence>
<name>A0A7D9H9T2_PARCT</name>
<evidence type="ECO:0000256" key="4">
    <source>
        <dbReference type="ARBA" id="ARBA00022679"/>
    </source>
</evidence>
<feature type="compositionally biased region" description="Low complexity" evidence="6">
    <location>
        <begin position="19"/>
        <end position="39"/>
    </location>
</feature>
<dbReference type="GO" id="GO:0061630">
    <property type="term" value="F:ubiquitin protein ligase activity"/>
    <property type="evidence" value="ECO:0007669"/>
    <property type="project" value="UniProtKB-EC"/>
</dbReference>
<sequence length="649" mass="71481">MSREDDRLQRAKDALKNALQELESEPQSSSNARATATRSPNIGVVDQQRQSATDDFRVNETLTPDRARSEVLTRAGLGRVRLVFPDRKASHQDLQKFLEGKFPKLKAAGGFEVLRAHGGGGGQRTLVPLPPSNEGYTVPYLKERLNSAVAYIRPLQADLDESSSNEMEAGPMVPCIYCNEEMPFTKVKEHNCISEAGTSQDLKDADAISLDDGPSTSNSQAKSNDAEQIEADLRLARRLEEEFNDDLEILNTTVLSAPTSLAQELAVAGLKSESSKSVDLYVQRSKVLSNVFEELKGQKFETAKLSVEFVGEPAADTGGPTREMFSIAFQQAIDSRITRGAFPTMTFMHDQSALAAGEYKMFGQLVALALLNGASGPHFLLPSLIHFVLGTPDEQDVASLIEQLPLENHDIKKKLENLNSCEDPKQWNEAMSNFDERFDMGINSATVPFEKKEEMLKAAVKHIMLSSVAEEIYSFQEGLSLFNVLGIMKKYTQQAFEELAHVEIKEEDVRKPFTPIFSVKGSTKRASEELIAYNFNQFLKKVRQGAITRTVLDLDGILATTSSSNEIVLTLSLNDVLQFITGSRYVPPGGIEGSMLFVHDTLHGARAKANTCGNTVTFPVNKRYSSENSSEFTSNFADDIFDGPAYGCV</sequence>